<gene>
    <name evidence="9" type="primary">vapC1</name>
    <name evidence="9" type="ORF">Mal33_46070</name>
</gene>
<keyword evidence="4" id="KW-0479">Metal-binding</keyword>
<dbReference type="GO" id="GO:0046872">
    <property type="term" value="F:metal ion binding"/>
    <property type="evidence" value="ECO:0007669"/>
    <property type="project" value="UniProtKB-KW"/>
</dbReference>
<dbReference type="GO" id="GO:0004518">
    <property type="term" value="F:nuclease activity"/>
    <property type="evidence" value="ECO:0007669"/>
    <property type="project" value="UniProtKB-KW"/>
</dbReference>
<evidence type="ECO:0000256" key="2">
    <source>
        <dbReference type="ARBA" id="ARBA00022649"/>
    </source>
</evidence>
<accession>A0A518IZR7</accession>
<dbReference type="Gene3D" id="3.40.50.1010">
    <property type="entry name" value="5'-nuclease"/>
    <property type="match status" value="1"/>
</dbReference>
<evidence type="ECO:0000259" key="8">
    <source>
        <dbReference type="Pfam" id="PF01850"/>
    </source>
</evidence>
<dbReference type="EMBL" id="CP036318">
    <property type="protein sequence ID" value="QDV58584.1"/>
    <property type="molecule type" value="Genomic_DNA"/>
</dbReference>
<evidence type="ECO:0000313" key="9">
    <source>
        <dbReference type="EMBL" id="QDV58584.1"/>
    </source>
</evidence>
<dbReference type="InterPro" id="IPR002716">
    <property type="entry name" value="PIN_dom"/>
</dbReference>
<evidence type="ECO:0000256" key="7">
    <source>
        <dbReference type="ARBA" id="ARBA00038093"/>
    </source>
</evidence>
<dbReference type="PANTHER" id="PTHR33653:SF1">
    <property type="entry name" value="RIBONUCLEASE VAPC2"/>
    <property type="match status" value="1"/>
</dbReference>
<dbReference type="SUPFAM" id="SSF88723">
    <property type="entry name" value="PIN domain-like"/>
    <property type="match status" value="1"/>
</dbReference>
<dbReference type="RefSeq" id="WP_145289085.1">
    <property type="nucleotide sequence ID" value="NZ_CP036318.1"/>
</dbReference>
<dbReference type="GO" id="GO:0016787">
    <property type="term" value="F:hydrolase activity"/>
    <property type="evidence" value="ECO:0007669"/>
    <property type="project" value="UniProtKB-KW"/>
</dbReference>
<evidence type="ECO:0000256" key="3">
    <source>
        <dbReference type="ARBA" id="ARBA00022722"/>
    </source>
</evidence>
<evidence type="ECO:0000256" key="4">
    <source>
        <dbReference type="ARBA" id="ARBA00022723"/>
    </source>
</evidence>
<dbReference type="InterPro" id="IPR029060">
    <property type="entry name" value="PIN-like_dom_sf"/>
</dbReference>
<organism evidence="9 10">
    <name type="scientific">Rosistilla oblonga</name>
    <dbReference type="NCBI Taxonomy" id="2527990"/>
    <lineage>
        <taxon>Bacteria</taxon>
        <taxon>Pseudomonadati</taxon>
        <taxon>Planctomycetota</taxon>
        <taxon>Planctomycetia</taxon>
        <taxon>Pirellulales</taxon>
        <taxon>Pirellulaceae</taxon>
        <taxon>Rosistilla</taxon>
    </lineage>
</organism>
<comment type="similarity">
    <text evidence="7">Belongs to the PINc/VapC protein family.</text>
</comment>
<dbReference type="InterPro" id="IPR050556">
    <property type="entry name" value="Type_II_TA_system_RNase"/>
</dbReference>
<dbReference type="Pfam" id="PF01850">
    <property type="entry name" value="PIN"/>
    <property type="match status" value="1"/>
</dbReference>
<name>A0A518IZR7_9BACT</name>
<evidence type="ECO:0000313" key="10">
    <source>
        <dbReference type="Proteomes" id="UP000316770"/>
    </source>
</evidence>
<evidence type="ECO:0000256" key="6">
    <source>
        <dbReference type="ARBA" id="ARBA00022842"/>
    </source>
</evidence>
<proteinExistence type="inferred from homology"/>
<dbReference type="EC" id="3.1.-.-" evidence="9"/>
<keyword evidence="6" id="KW-0460">Magnesium</keyword>
<keyword evidence="3" id="KW-0540">Nuclease</keyword>
<evidence type="ECO:0000256" key="5">
    <source>
        <dbReference type="ARBA" id="ARBA00022801"/>
    </source>
</evidence>
<dbReference type="Proteomes" id="UP000316770">
    <property type="component" value="Chromosome"/>
</dbReference>
<reference evidence="9 10" key="1">
    <citation type="submission" date="2019-02" db="EMBL/GenBank/DDBJ databases">
        <title>Deep-cultivation of Planctomycetes and their phenomic and genomic characterization uncovers novel biology.</title>
        <authorList>
            <person name="Wiegand S."/>
            <person name="Jogler M."/>
            <person name="Boedeker C."/>
            <person name="Pinto D."/>
            <person name="Vollmers J."/>
            <person name="Rivas-Marin E."/>
            <person name="Kohn T."/>
            <person name="Peeters S.H."/>
            <person name="Heuer A."/>
            <person name="Rast P."/>
            <person name="Oberbeckmann S."/>
            <person name="Bunk B."/>
            <person name="Jeske O."/>
            <person name="Meyerdierks A."/>
            <person name="Storesund J.E."/>
            <person name="Kallscheuer N."/>
            <person name="Luecker S."/>
            <person name="Lage O.M."/>
            <person name="Pohl T."/>
            <person name="Merkel B.J."/>
            <person name="Hornburger P."/>
            <person name="Mueller R.-W."/>
            <person name="Bruemmer F."/>
            <person name="Labrenz M."/>
            <person name="Spormann A.M."/>
            <person name="Op den Camp H."/>
            <person name="Overmann J."/>
            <person name="Amann R."/>
            <person name="Jetten M.S.M."/>
            <person name="Mascher T."/>
            <person name="Medema M.H."/>
            <person name="Devos D.P."/>
            <person name="Kaster A.-K."/>
            <person name="Ovreas L."/>
            <person name="Rohde M."/>
            <person name="Galperin M.Y."/>
            <person name="Jogler C."/>
        </authorList>
    </citation>
    <scope>NUCLEOTIDE SEQUENCE [LARGE SCALE GENOMIC DNA]</scope>
    <source>
        <strain evidence="9 10">Mal33</strain>
    </source>
</reference>
<protein>
    <submittedName>
        <fullName evidence="9">Ribonuclease VapC1</fullName>
        <ecNumber evidence="9">3.1.-.-</ecNumber>
    </submittedName>
</protein>
<dbReference type="PANTHER" id="PTHR33653">
    <property type="entry name" value="RIBONUCLEASE VAPC2"/>
    <property type="match status" value="1"/>
</dbReference>
<sequence>MSALVVDTDVVSLGFRQSDNFVHHYGPALVGSRLIVSFMTIAELAFGALNRQWGPRKCQQLSEYMNRHYVRFDQTEPMCQIWAELCWEAKTRGRVLPTADGWVAATAVYLNLPLVTHNARDFNYLPQVKIITFPSTE</sequence>
<comment type="cofactor">
    <cofactor evidence="1">
        <name>Mg(2+)</name>
        <dbReference type="ChEBI" id="CHEBI:18420"/>
    </cofactor>
</comment>
<keyword evidence="2" id="KW-1277">Toxin-antitoxin system</keyword>
<keyword evidence="10" id="KW-1185">Reference proteome</keyword>
<dbReference type="AlphaFoldDB" id="A0A518IZR7"/>
<keyword evidence="5 9" id="KW-0378">Hydrolase</keyword>
<evidence type="ECO:0000256" key="1">
    <source>
        <dbReference type="ARBA" id="ARBA00001946"/>
    </source>
</evidence>
<feature type="domain" description="PIN" evidence="8">
    <location>
        <begin position="5"/>
        <end position="122"/>
    </location>
</feature>